<keyword evidence="2" id="KW-0540">Nuclease</keyword>
<keyword evidence="2" id="KW-0255">Endonuclease</keyword>
<evidence type="ECO:0000313" key="2">
    <source>
        <dbReference type="EMBL" id="DAE25151.1"/>
    </source>
</evidence>
<keyword evidence="2" id="KW-0378">Hydrolase</keyword>
<dbReference type="EMBL" id="BK015794">
    <property type="protein sequence ID" value="DAE25151.1"/>
    <property type="molecule type" value="Genomic_DNA"/>
</dbReference>
<dbReference type="CDD" id="cd00085">
    <property type="entry name" value="HNHc"/>
    <property type="match status" value="1"/>
</dbReference>
<evidence type="ECO:0000259" key="1">
    <source>
        <dbReference type="SMART" id="SM00507"/>
    </source>
</evidence>
<dbReference type="Gene3D" id="1.10.30.50">
    <property type="match status" value="1"/>
</dbReference>
<dbReference type="InterPro" id="IPR003615">
    <property type="entry name" value="HNH_nuc"/>
</dbReference>
<reference evidence="2" key="1">
    <citation type="journal article" date="2021" name="Proc. Natl. Acad. Sci. U.S.A.">
        <title>A Catalog of Tens of Thousands of Viruses from Human Metagenomes Reveals Hidden Associations with Chronic Diseases.</title>
        <authorList>
            <person name="Tisza M.J."/>
            <person name="Buck C.B."/>
        </authorList>
    </citation>
    <scope>NUCLEOTIDE SEQUENCE</scope>
    <source>
        <strain evidence="2">CtXX925</strain>
    </source>
</reference>
<feature type="domain" description="HNH nuclease" evidence="1">
    <location>
        <begin position="5"/>
        <end position="73"/>
    </location>
</feature>
<accession>A0A8S5R0Y5</accession>
<dbReference type="SMART" id="SM00507">
    <property type="entry name" value="HNHc"/>
    <property type="match status" value="1"/>
</dbReference>
<proteinExistence type="predicted"/>
<sequence>MKKEDRFRIYNKYDGHCAYCGKSIEYKDMQVDHLVPKNRGCYSRWSDKEGKFVVSHGDDCMENYMPSCRSCNLRKRDMSLEQFRDAIKEQAKGLLKGAAKFQVDMSIAYGLIQPAFDNPVEFYFEKFK</sequence>
<dbReference type="GO" id="GO:0004519">
    <property type="term" value="F:endonuclease activity"/>
    <property type="evidence" value="ECO:0007669"/>
    <property type="project" value="UniProtKB-KW"/>
</dbReference>
<name>A0A8S5R0Y5_9CAUD</name>
<organism evidence="2">
    <name type="scientific">Siphoviridae sp. ctXX925</name>
    <dbReference type="NCBI Taxonomy" id="2826370"/>
    <lineage>
        <taxon>Viruses</taxon>
        <taxon>Duplodnaviria</taxon>
        <taxon>Heunggongvirae</taxon>
        <taxon>Uroviricota</taxon>
        <taxon>Caudoviricetes</taxon>
    </lineage>
</organism>
<protein>
    <submittedName>
        <fullName evidence="2">RECOMBINATION ENDONUCLEASE VII</fullName>
    </submittedName>
</protein>